<reference evidence="2" key="1">
    <citation type="submission" date="2016-11" db="UniProtKB">
        <authorList>
            <consortium name="WormBaseParasite"/>
        </authorList>
    </citation>
    <scope>IDENTIFICATION</scope>
    <source>
        <strain evidence="2">KR3021</strain>
    </source>
</reference>
<organism evidence="1 2">
    <name type="scientific">Rhabditophanes sp. KR3021</name>
    <dbReference type="NCBI Taxonomy" id="114890"/>
    <lineage>
        <taxon>Eukaryota</taxon>
        <taxon>Metazoa</taxon>
        <taxon>Ecdysozoa</taxon>
        <taxon>Nematoda</taxon>
        <taxon>Chromadorea</taxon>
        <taxon>Rhabditida</taxon>
        <taxon>Tylenchina</taxon>
        <taxon>Panagrolaimomorpha</taxon>
        <taxon>Strongyloidoidea</taxon>
        <taxon>Alloionematidae</taxon>
        <taxon>Rhabditophanes</taxon>
    </lineage>
</organism>
<dbReference type="Proteomes" id="UP000095286">
    <property type="component" value="Unplaced"/>
</dbReference>
<accession>A0AC35TWR7</accession>
<dbReference type="WBParaSite" id="RSKR_0000512200.1">
    <property type="protein sequence ID" value="RSKR_0000512200.1"/>
    <property type="gene ID" value="RSKR_0000512200"/>
</dbReference>
<proteinExistence type="predicted"/>
<evidence type="ECO:0000313" key="2">
    <source>
        <dbReference type="WBParaSite" id="RSKR_0000512200.1"/>
    </source>
</evidence>
<name>A0AC35TWR7_9BILA</name>
<evidence type="ECO:0000313" key="1">
    <source>
        <dbReference type="Proteomes" id="UP000095286"/>
    </source>
</evidence>
<sequence length="96" mass="11547">MGLVDGYAIRKVKMFNDRVYLSKYRRSYWLGDKYYKLDHTYYFVDRDTCAFRLNFTTTLNLEYEDGGFIHEIFYQCLRFAQYCCGLDCCQTANPYG</sequence>
<protein>
    <submittedName>
        <fullName evidence="2">CX domain-containing protein</fullName>
    </submittedName>
</protein>